<keyword evidence="2" id="KW-1185">Reference proteome</keyword>
<protein>
    <submittedName>
        <fullName evidence="1">Uncharacterized protein</fullName>
    </submittedName>
</protein>
<dbReference type="AlphaFoldDB" id="A0A8J6XGY5"/>
<dbReference type="RefSeq" id="WP_190834478.1">
    <property type="nucleotide sequence ID" value="NZ_CAWPPI010000084.1"/>
</dbReference>
<evidence type="ECO:0000313" key="2">
    <source>
        <dbReference type="Proteomes" id="UP000629098"/>
    </source>
</evidence>
<dbReference type="Proteomes" id="UP000629098">
    <property type="component" value="Unassembled WGS sequence"/>
</dbReference>
<name>A0A8J6XGY5_9CYAN</name>
<gene>
    <name evidence="1" type="ORF">ICL16_27515</name>
</gene>
<comment type="caution">
    <text evidence="1">The sequence shown here is derived from an EMBL/GenBank/DDBJ whole genome shotgun (WGS) entry which is preliminary data.</text>
</comment>
<dbReference type="EMBL" id="JACXAE010000084">
    <property type="protein sequence ID" value="MBD2775704.1"/>
    <property type="molecule type" value="Genomic_DNA"/>
</dbReference>
<accession>A0A8J6XGY5</accession>
<evidence type="ECO:0000313" key="1">
    <source>
        <dbReference type="EMBL" id="MBD2775704.1"/>
    </source>
</evidence>
<organism evidence="1 2">
    <name type="scientific">Iningainema tapete BLCC-T55</name>
    <dbReference type="NCBI Taxonomy" id="2748662"/>
    <lineage>
        <taxon>Bacteria</taxon>
        <taxon>Bacillati</taxon>
        <taxon>Cyanobacteriota</taxon>
        <taxon>Cyanophyceae</taxon>
        <taxon>Nostocales</taxon>
        <taxon>Scytonemataceae</taxon>
        <taxon>Iningainema tapete</taxon>
    </lineage>
</organism>
<reference evidence="1" key="1">
    <citation type="submission" date="2020-09" db="EMBL/GenBank/DDBJ databases">
        <title>Iningainema tapete sp. nov. (Scytonemataceae, Cyanobacteria) from greenhouses in central Florida (USA) produces two types of nodularin with biosynthetic potential for microcystin-LR and anabaenopeptins.</title>
        <authorList>
            <person name="Berthold D.E."/>
            <person name="Lefler F.W."/>
            <person name="Huang I.-S."/>
            <person name="Abdulla H."/>
            <person name="Zimba P.V."/>
            <person name="Laughinghouse H.D. IV."/>
        </authorList>
    </citation>
    <scope>NUCLEOTIDE SEQUENCE</scope>
    <source>
        <strain evidence="1">BLCCT55</strain>
    </source>
</reference>
<sequence>MTLISLFAKLLVSVVLMLIVSVFPSAMLIAQPNKSNLKNVVFLIDVARTLRSSNLMTQATYEEVMRLIAERKITRRSALLDQLGQEAGRWFKQTFGSQIFRASIEFDVQEPNEEQLAELIKLLHQLKESSVVNQHVNELLHADIIANRIGRLDIQLFNRAAARMKVYEWIESHI</sequence>
<proteinExistence type="predicted"/>